<protein>
    <submittedName>
        <fullName evidence="1">Uncharacterized protein</fullName>
    </submittedName>
</protein>
<sequence length="419" mass="47800">MTNQERQQRSISNAKKPSLADILKTMRKTIPVLFDTSEQDKKSSPVQTTVDDISWEVSNSTPCLTPQRSEASTTILKVPGVIHTTTRKNNVGSGLNELNARKKANFVAPELSIAKKKVTSEYHITPAEHRPTLSEYMMQKEREAKESNPFKTLMETMPVYYEPVYKNVDDTFEQDKKSPPVQATVDDMFFGGINDSTPCLTPEKSQATTTDELETVKFLKTSSKAERENLGFSPKQQDDQKVEVSTKAYNPLDWNPIYQGKKRFSPRYPLLHNNAEMHGNITSAYSIAEKCMVTRDGNELEAKMERKHGFQQDLNVKHTKADTVVCSITKGNDKKDIRLDDSYKQEPTSKMSKVNVRELANRFRKSDISYKQEPTSEMSKVNVRELANRFRKSDISYKQEPTSEMSKVNVKELVNRFRG</sequence>
<gene>
    <name evidence="1" type="ORF">ABLO99_02445</name>
</gene>
<name>A0AAU7Q3I0_9RICK</name>
<accession>A0AAU7Q3I0</accession>
<dbReference type="EMBL" id="CP157942">
    <property type="protein sequence ID" value="XBS67529.1"/>
    <property type="molecule type" value="Genomic_DNA"/>
</dbReference>
<organism evidence="1">
    <name type="scientific">Wolbachia endosymbiont of Armadillidium arcangelii</name>
    <dbReference type="NCBI Taxonomy" id="3158571"/>
    <lineage>
        <taxon>Bacteria</taxon>
        <taxon>Pseudomonadati</taxon>
        <taxon>Pseudomonadota</taxon>
        <taxon>Alphaproteobacteria</taxon>
        <taxon>Rickettsiales</taxon>
        <taxon>Anaplasmataceae</taxon>
        <taxon>Wolbachieae</taxon>
        <taxon>Wolbachia</taxon>
    </lineage>
</organism>
<dbReference type="RefSeq" id="WP_349968122.1">
    <property type="nucleotide sequence ID" value="NZ_CP157942.1"/>
</dbReference>
<proteinExistence type="predicted"/>
<reference evidence="1" key="1">
    <citation type="submission" date="2024-06" db="EMBL/GenBank/DDBJ databases">
        <authorList>
            <person name="Dussert Y."/>
            <person name="Peccoud J."/>
            <person name="Pigeault R."/>
        </authorList>
    </citation>
    <scope>NUCLEOTIDE SEQUENCE</scope>
    <source>
        <strain evidence="1">WArc</strain>
    </source>
</reference>
<dbReference type="AlphaFoldDB" id="A0AAU7Q3I0"/>
<evidence type="ECO:0000313" key="1">
    <source>
        <dbReference type="EMBL" id="XBS67529.1"/>
    </source>
</evidence>